<dbReference type="SUPFAM" id="SSF53474">
    <property type="entry name" value="alpha/beta-Hydrolases"/>
    <property type="match status" value="1"/>
</dbReference>
<feature type="region of interest" description="Disordered" evidence="1">
    <location>
        <begin position="1"/>
        <end position="39"/>
    </location>
</feature>
<feature type="compositionally biased region" description="Polar residues" evidence="1">
    <location>
        <begin position="1"/>
        <end position="10"/>
    </location>
</feature>
<feature type="compositionally biased region" description="Polar residues" evidence="1">
    <location>
        <begin position="356"/>
        <end position="394"/>
    </location>
</feature>
<dbReference type="GO" id="GO:0008374">
    <property type="term" value="F:O-acyltransferase activity"/>
    <property type="evidence" value="ECO:0007669"/>
    <property type="project" value="InterPro"/>
</dbReference>
<dbReference type="Gene3D" id="3.40.50.1820">
    <property type="entry name" value="alpha/beta hydrolase"/>
    <property type="match status" value="1"/>
</dbReference>
<comment type="caution">
    <text evidence="2">The sequence shown here is derived from an EMBL/GenBank/DDBJ whole genome shotgun (WGS) entry which is preliminary data.</text>
</comment>
<feature type="compositionally biased region" description="Basic and acidic residues" evidence="1">
    <location>
        <begin position="11"/>
        <end position="33"/>
    </location>
</feature>
<dbReference type="GO" id="GO:0006629">
    <property type="term" value="P:lipid metabolic process"/>
    <property type="evidence" value="ECO:0007669"/>
    <property type="project" value="InterPro"/>
</dbReference>
<proteinExistence type="predicted"/>
<dbReference type="AlphaFoldDB" id="A0AAV5R1N6"/>
<dbReference type="PANTHER" id="PTHR11440">
    <property type="entry name" value="LECITHIN-CHOLESTEROL ACYLTRANSFERASE-RELATED"/>
    <property type="match status" value="1"/>
</dbReference>
<keyword evidence="3" id="KW-1185">Reference proteome</keyword>
<accession>A0AAV5R1N6</accession>
<feature type="compositionally biased region" description="Acidic residues" evidence="1">
    <location>
        <begin position="149"/>
        <end position="161"/>
    </location>
</feature>
<evidence type="ECO:0000313" key="2">
    <source>
        <dbReference type="EMBL" id="GMM44952.1"/>
    </source>
</evidence>
<organism evidence="2 3">
    <name type="scientific">Pichia kluyveri</name>
    <name type="common">Yeast</name>
    <dbReference type="NCBI Taxonomy" id="36015"/>
    <lineage>
        <taxon>Eukaryota</taxon>
        <taxon>Fungi</taxon>
        <taxon>Dikarya</taxon>
        <taxon>Ascomycota</taxon>
        <taxon>Saccharomycotina</taxon>
        <taxon>Pichiomycetes</taxon>
        <taxon>Pichiales</taxon>
        <taxon>Pichiaceae</taxon>
        <taxon>Pichia</taxon>
    </lineage>
</organism>
<protein>
    <recommendedName>
        <fullName evidence="4">GPI inositol-deacylase</fullName>
    </recommendedName>
</protein>
<dbReference type="Pfam" id="PF02450">
    <property type="entry name" value="LCAT"/>
    <property type="match status" value="1"/>
</dbReference>
<evidence type="ECO:0000256" key="1">
    <source>
        <dbReference type="SAM" id="MobiDB-lite"/>
    </source>
</evidence>
<dbReference type="Proteomes" id="UP001378960">
    <property type="component" value="Unassembled WGS sequence"/>
</dbReference>
<feature type="region of interest" description="Disordered" evidence="1">
    <location>
        <begin position="248"/>
        <end position="267"/>
    </location>
</feature>
<dbReference type="InterPro" id="IPR003386">
    <property type="entry name" value="LACT/PDAT_acylTrfase"/>
</dbReference>
<name>A0AAV5R1N6_PICKL</name>
<evidence type="ECO:0008006" key="4">
    <source>
        <dbReference type="Google" id="ProtNLM"/>
    </source>
</evidence>
<sequence length="955" mass="107054">MSSIKSNNSMHKIDYCGDHDDNDKNHLTIDHQDGGLPERSISKESAQSIIGGVSPKVTSNSPNYLSVNNLSNAIPSIHLSDSSNKSSSFSKQFNVDNCDKNVLTIDQIANGCEGSDDDDDDANSINPDGMDDEQTKKVFNFAFPFSNNDDNEEDEDDEESSEGSGSNSQSENRSSIVYVDDEDDEKRITQLDAHQPPYTDSMKSITKAYEHKNEIHHSKLSKGLNSIPLISKTARRVTKFVLRTKKKERSVIQHEKSKKHSSHPVCPHPPPGVAVYWDDIVGEFSSTMDEIKDREIIKLKLERQESIDTLEEARYYRDISSLDDGKFKALRKSILPVANPINVSNAITSKIRKSDSTSIYENRSASPMSIQNSLESRSKSQPLQTNQPGQQPPQFDSPIPVAAASAAILADNLTTSQIPPPSQQMAQTSSTSSTLLTNPINHITSLNAASSRILSSIPMSPVASLFQSNMTPDIYDELEGDVIILGGYRGSILRDAKTKKRTWIPVLKAGLNISKTSLLIGPKREDELYEARGRKNIVDELNSIGNNDNETGHMYPDGMLTHIGPVDISRRLLRKLNSNPNVTAKHWGYDWRLSLDILSEQLHEEIKRMNEKSTHKKGIILIAHSMGGLVAHGAMIKDPSIVRGVIYCGTPMPCSNILGPLRFTDAILLSKDILSNEANFFMRSSYVFLPPSWGGEDEEGKNGGMCLFRDLRNGKRYKIDFWNADNWIEFNLNPLVSNIRLKHDVKNGLLNLNNIKDDELRHTLKRFLKMKIDPKTESIVLHEIKRLNKPMVPFLECYSYLKDTLKRTSEYIKSLEYQEGVNYPPMSQIFSNGVPSVKYSLVDGEESIKRGEYYRFFYGPGDGVVYQGWTFPREKGRRRPEGEEDICGKGSVDRVGSEGDWRAREYGYGQKYAYELCGRIRSTAGHIGLLTDLKLMGDAISSIIEEEKKRQGLVN</sequence>
<feature type="region of interest" description="Disordered" evidence="1">
    <location>
        <begin position="353"/>
        <end position="398"/>
    </location>
</feature>
<gene>
    <name evidence="2" type="ORF">DAPK24_015270</name>
</gene>
<reference evidence="2 3" key="1">
    <citation type="journal article" date="2023" name="Elife">
        <title>Identification of key yeast species and microbe-microbe interactions impacting larval growth of Drosophila in the wild.</title>
        <authorList>
            <person name="Mure A."/>
            <person name="Sugiura Y."/>
            <person name="Maeda R."/>
            <person name="Honda K."/>
            <person name="Sakurai N."/>
            <person name="Takahashi Y."/>
            <person name="Watada M."/>
            <person name="Katoh T."/>
            <person name="Gotoh A."/>
            <person name="Gotoh Y."/>
            <person name="Taniguchi I."/>
            <person name="Nakamura K."/>
            <person name="Hayashi T."/>
            <person name="Katayama T."/>
            <person name="Uemura T."/>
            <person name="Hattori Y."/>
        </authorList>
    </citation>
    <scope>NUCLEOTIDE SEQUENCE [LARGE SCALE GENOMIC DNA]</scope>
    <source>
        <strain evidence="2 3">PK-24</strain>
    </source>
</reference>
<dbReference type="EMBL" id="BTGB01000001">
    <property type="protein sequence ID" value="GMM44952.1"/>
    <property type="molecule type" value="Genomic_DNA"/>
</dbReference>
<evidence type="ECO:0000313" key="3">
    <source>
        <dbReference type="Proteomes" id="UP001378960"/>
    </source>
</evidence>
<feature type="compositionally biased region" description="Low complexity" evidence="1">
    <location>
        <begin position="162"/>
        <end position="175"/>
    </location>
</feature>
<feature type="region of interest" description="Disordered" evidence="1">
    <location>
        <begin position="110"/>
        <end position="178"/>
    </location>
</feature>
<dbReference type="InterPro" id="IPR029058">
    <property type="entry name" value="AB_hydrolase_fold"/>
</dbReference>